<dbReference type="Pfam" id="PF02580">
    <property type="entry name" value="Tyr_Deacylase"/>
    <property type="match status" value="1"/>
</dbReference>
<feature type="region of interest" description="Disordered" evidence="1">
    <location>
        <begin position="217"/>
        <end position="242"/>
    </location>
</feature>
<dbReference type="OrthoDB" id="47644at2759"/>
<dbReference type="Proteomes" id="UP000266841">
    <property type="component" value="Unassembled WGS sequence"/>
</dbReference>
<comment type="caution">
    <text evidence="2">The sequence shown here is derived from an EMBL/GenBank/DDBJ whole genome shotgun (WGS) entry which is preliminary data.</text>
</comment>
<proteinExistence type="predicted"/>
<dbReference type="InterPro" id="IPR023509">
    <property type="entry name" value="DTD-like_sf"/>
</dbReference>
<organism evidence="2 3">
    <name type="scientific">Thalassiosira oceanica</name>
    <name type="common">Marine diatom</name>
    <dbReference type="NCBI Taxonomy" id="159749"/>
    <lineage>
        <taxon>Eukaryota</taxon>
        <taxon>Sar</taxon>
        <taxon>Stramenopiles</taxon>
        <taxon>Ochrophyta</taxon>
        <taxon>Bacillariophyta</taxon>
        <taxon>Coscinodiscophyceae</taxon>
        <taxon>Thalassiosirophycidae</taxon>
        <taxon>Thalassiosirales</taxon>
        <taxon>Thalassiosiraceae</taxon>
        <taxon>Thalassiosira</taxon>
    </lineage>
</organism>
<protein>
    <submittedName>
        <fullName evidence="2">Uncharacterized protein</fullName>
    </submittedName>
</protein>
<sequence>MLCAATTSRQCKILIDEVEYSRAGGEDNSCGALVYVSFSSTTSEDDVQTAATTLLNLPTLTTGLWGDGSSATQSILSLASERSSCASLVVVPQANLISKVKQRGQSIQYHGQISKERGREFYELFCDCIRGKLLEVQCLESGRELPKWYRERQSFVEKQNKQSSSMMPSTPPDQIFRDETKYSGWDERGVPTKDAEGQELSKSSAKKLNKIYAAHAKKHEKWKNTKTEDDEPQDQAPPPARWEDLDKAFCHFIAGSFGKRQGLDV</sequence>
<dbReference type="EMBL" id="AGNL01019161">
    <property type="protein sequence ID" value="EJK62042.1"/>
    <property type="molecule type" value="Genomic_DNA"/>
</dbReference>
<accession>K0SUS9</accession>
<dbReference type="eggNOG" id="ENOG502T02P">
    <property type="taxonomic scope" value="Eukaryota"/>
</dbReference>
<reference evidence="2 3" key="1">
    <citation type="journal article" date="2012" name="Genome Biol.">
        <title>Genome and low-iron response of an oceanic diatom adapted to chronic iron limitation.</title>
        <authorList>
            <person name="Lommer M."/>
            <person name="Specht M."/>
            <person name="Roy A.S."/>
            <person name="Kraemer L."/>
            <person name="Andreson R."/>
            <person name="Gutowska M.A."/>
            <person name="Wolf J."/>
            <person name="Bergner S.V."/>
            <person name="Schilhabel M.B."/>
            <person name="Klostermeier U.C."/>
            <person name="Beiko R.G."/>
            <person name="Rosenstiel P."/>
            <person name="Hippler M."/>
            <person name="Laroche J."/>
        </authorList>
    </citation>
    <scope>NUCLEOTIDE SEQUENCE [LARGE SCALE GENOMIC DNA]</scope>
    <source>
        <strain evidence="2 3">CCMP1005</strain>
    </source>
</reference>
<dbReference type="GO" id="GO:0005737">
    <property type="term" value="C:cytoplasm"/>
    <property type="evidence" value="ECO:0007669"/>
    <property type="project" value="InterPro"/>
</dbReference>
<evidence type="ECO:0000313" key="2">
    <source>
        <dbReference type="EMBL" id="EJK62042.1"/>
    </source>
</evidence>
<dbReference type="SUPFAM" id="SSF69500">
    <property type="entry name" value="DTD-like"/>
    <property type="match status" value="1"/>
</dbReference>
<evidence type="ECO:0000313" key="3">
    <source>
        <dbReference type="Proteomes" id="UP000266841"/>
    </source>
</evidence>
<name>K0SUS9_THAOC</name>
<dbReference type="GO" id="GO:0051499">
    <property type="term" value="F:D-aminoacyl-tRNA deacylase activity"/>
    <property type="evidence" value="ECO:0007669"/>
    <property type="project" value="InterPro"/>
</dbReference>
<gene>
    <name evidence="2" type="ORF">THAOC_17363</name>
</gene>
<dbReference type="Gene3D" id="3.50.80.10">
    <property type="entry name" value="D-tyrosyl-tRNA(Tyr) deacylase"/>
    <property type="match status" value="1"/>
</dbReference>
<evidence type="ECO:0000256" key="1">
    <source>
        <dbReference type="SAM" id="MobiDB-lite"/>
    </source>
</evidence>
<feature type="region of interest" description="Disordered" evidence="1">
    <location>
        <begin position="156"/>
        <end position="177"/>
    </location>
</feature>
<dbReference type="InterPro" id="IPR003732">
    <property type="entry name" value="Daa-tRNA_deacyls_DTD"/>
</dbReference>
<dbReference type="AlphaFoldDB" id="K0SUS9"/>
<keyword evidence="3" id="KW-1185">Reference proteome</keyword>